<dbReference type="AlphaFoldDB" id="A0A2P2J4N3"/>
<dbReference type="EMBL" id="GGEC01007960">
    <property type="protein sequence ID" value="MBW88443.1"/>
    <property type="molecule type" value="Transcribed_RNA"/>
</dbReference>
<name>A0A2P2J4N3_RHIMU</name>
<organism evidence="2">
    <name type="scientific">Rhizophora mucronata</name>
    <name type="common">Asiatic mangrove</name>
    <dbReference type="NCBI Taxonomy" id="61149"/>
    <lineage>
        <taxon>Eukaryota</taxon>
        <taxon>Viridiplantae</taxon>
        <taxon>Streptophyta</taxon>
        <taxon>Embryophyta</taxon>
        <taxon>Tracheophyta</taxon>
        <taxon>Spermatophyta</taxon>
        <taxon>Magnoliopsida</taxon>
        <taxon>eudicotyledons</taxon>
        <taxon>Gunneridae</taxon>
        <taxon>Pentapetalae</taxon>
        <taxon>rosids</taxon>
        <taxon>fabids</taxon>
        <taxon>Malpighiales</taxon>
        <taxon>Rhizophoraceae</taxon>
        <taxon>Rhizophora</taxon>
    </lineage>
</organism>
<evidence type="ECO:0000256" key="1">
    <source>
        <dbReference type="SAM" id="MobiDB-lite"/>
    </source>
</evidence>
<feature type="compositionally biased region" description="Low complexity" evidence="1">
    <location>
        <begin position="85"/>
        <end position="94"/>
    </location>
</feature>
<sequence length="107" mass="12219">MIHLTLITLGENTNTMKDTYKLTSLEWFKQPCHLFIYFFQFHSLVECLEFQYFSISSAVLPGILPAIKDHLSPTRLYILITRFSSSSENSSSNSPLVCSEPNIPKSI</sequence>
<accession>A0A2P2J4N3</accession>
<evidence type="ECO:0000313" key="2">
    <source>
        <dbReference type="EMBL" id="MBW88443.1"/>
    </source>
</evidence>
<feature type="region of interest" description="Disordered" evidence="1">
    <location>
        <begin position="85"/>
        <end position="107"/>
    </location>
</feature>
<protein>
    <submittedName>
        <fullName evidence="2">MYB-like transcription factor ETC1 isoform X2</fullName>
    </submittedName>
</protein>
<reference evidence="2" key="1">
    <citation type="submission" date="2018-02" db="EMBL/GenBank/DDBJ databases">
        <title>Rhizophora mucronata_Transcriptome.</title>
        <authorList>
            <person name="Meera S.P."/>
            <person name="Sreeshan A."/>
            <person name="Augustine A."/>
        </authorList>
    </citation>
    <scope>NUCLEOTIDE SEQUENCE</scope>
    <source>
        <tissue evidence="2">Leaf</tissue>
    </source>
</reference>
<proteinExistence type="predicted"/>